<dbReference type="Proteomes" id="UP001189624">
    <property type="component" value="Chromosome 2"/>
</dbReference>
<gene>
    <name evidence="2" type="ORF">AYBTSS11_LOCUS3974</name>
</gene>
<proteinExistence type="predicted"/>
<dbReference type="PROSITE" id="PS50965">
    <property type="entry name" value="NERD"/>
    <property type="match status" value="1"/>
</dbReference>
<evidence type="ECO:0000313" key="2">
    <source>
        <dbReference type="EMBL" id="CAJ1926398.1"/>
    </source>
</evidence>
<reference evidence="2" key="1">
    <citation type="submission" date="2023-10" db="EMBL/GenBank/DDBJ databases">
        <authorList>
            <person name="Domelevo Entfellner J.-B."/>
        </authorList>
    </citation>
    <scope>NUCLEOTIDE SEQUENCE</scope>
</reference>
<name>A0AA86VB68_9FABA</name>
<dbReference type="Gramene" id="rna-AYBTSS11_LOCUS3974">
    <property type="protein sequence ID" value="CAJ1926398.1"/>
    <property type="gene ID" value="gene-AYBTSS11_LOCUS3974"/>
</dbReference>
<dbReference type="InterPro" id="IPR011528">
    <property type="entry name" value="NERD"/>
</dbReference>
<dbReference type="PANTHER" id="PTHR35287">
    <property type="entry name" value="SI:ZFOS-911D5.4"/>
    <property type="match status" value="1"/>
</dbReference>
<feature type="domain" description="NERD" evidence="1">
    <location>
        <begin position="30"/>
        <end position="147"/>
    </location>
</feature>
<dbReference type="PANTHER" id="PTHR35287:SF1">
    <property type="entry name" value="SI:ZFOS-911D5.4"/>
    <property type="match status" value="1"/>
</dbReference>
<evidence type="ECO:0000313" key="3">
    <source>
        <dbReference type="Proteomes" id="UP001189624"/>
    </source>
</evidence>
<dbReference type="Pfam" id="PF08378">
    <property type="entry name" value="NERD"/>
    <property type="match status" value="1"/>
</dbReference>
<protein>
    <recommendedName>
        <fullName evidence="1">NERD domain-containing protein</fullName>
    </recommendedName>
</protein>
<sequence>MWLEIIFGLVFYRLFRRFFYDDDVLDMEGSDSSVLFAVADRLKKLYGGNVYVGLRIPDADTASRQSIDMVLLTEQELVVVSVKNFSGILTVGGDGSWVCEKPDKHKAERYPDPVEEARKQASVLESYLEQRGVALPEGYICVKVILPNPKLCTIPAGGFPSEVITHDQWIQLKPELKSTVSTWVKSAFRCGKKKDMQESVNQNIDFVLSSAPMWDRVELKGNKYVLGDFLEFKGKKEDVEALRHIRRSKVGRMIIQKTSMFGLAPSRLQVLYKLRDYRSEGSSEPEWKEVTVKSSTEIIFQPENGSKVRKIKLSSVISMRLSA</sequence>
<accession>A0AA86VB68</accession>
<dbReference type="AlphaFoldDB" id="A0AA86VB68"/>
<keyword evidence="3" id="KW-1185">Reference proteome</keyword>
<evidence type="ECO:0000259" key="1">
    <source>
        <dbReference type="PROSITE" id="PS50965"/>
    </source>
</evidence>
<organism evidence="2 3">
    <name type="scientific">Sphenostylis stenocarpa</name>
    <dbReference type="NCBI Taxonomy" id="92480"/>
    <lineage>
        <taxon>Eukaryota</taxon>
        <taxon>Viridiplantae</taxon>
        <taxon>Streptophyta</taxon>
        <taxon>Embryophyta</taxon>
        <taxon>Tracheophyta</taxon>
        <taxon>Spermatophyta</taxon>
        <taxon>Magnoliopsida</taxon>
        <taxon>eudicotyledons</taxon>
        <taxon>Gunneridae</taxon>
        <taxon>Pentapetalae</taxon>
        <taxon>rosids</taxon>
        <taxon>fabids</taxon>
        <taxon>Fabales</taxon>
        <taxon>Fabaceae</taxon>
        <taxon>Papilionoideae</taxon>
        <taxon>50 kb inversion clade</taxon>
        <taxon>NPAAA clade</taxon>
        <taxon>indigoferoid/millettioid clade</taxon>
        <taxon>Phaseoleae</taxon>
        <taxon>Sphenostylis</taxon>
    </lineage>
</organism>
<dbReference type="EMBL" id="OY731399">
    <property type="protein sequence ID" value="CAJ1926398.1"/>
    <property type="molecule type" value="Genomic_DNA"/>
</dbReference>